<accession>A0A7J6VXB2</accession>
<keyword evidence="7" id="KW-0961">Cell wall biogenesis/degradation</keyword>
<dbReference type="InterPro" id="IPR012334">
    <property type="entry name" value="Pectin_lyas_fold"/>
</dbReference>
<protein>
    <submittedName>
        <fullName evidence="11">Polygalacturonase</fullName>
    </submittedName>
</protein>
<name>A0A7J6VXB2_THATH</name>
<dbReference type="SMART" id="SM00710">
    <property type="entry name" value="PbH1"/>
    <property type="match status" value="5"/>
</dbReference>
<evidence type="ECO:0000256" key="5">
    <source>
        <dbReference type="ARBA" id="ARBA00022801"/>
    </source>
</evidence>
<comment type="caution">
    <text evidence="11">The sequence shown here is derived from an EMBL/GenBank/DDBJ whole genome shotgun (WGS) entry which is preliminary data.</text>
</comment>
<evidence type="ECO:0000256" key="10">
    <source>
        <dbReference type="SAM" id="SignalP"/>
    </source>
</evidence>
<reference evidence="11 12" key="1">
    <citation type="submission" date="2020-06" db="EMBL/GenBank/DDBJ databases">
        <title>Transcriptomic and genomic resources for Thalictrum thalictroides and T. hernandezii: Facilitating candidate gene discovery in an emerging model plant lineage.</title>
        <authorList>
            <person name="Arias T."/>
            <person name="Riano-Pachon D.M."/>
            <person name="Di Stilio V.S."/>
        </authorList>
    </citation>
    <scope>NUCLEOTIDE SEQUENCE [LARGE SCALE GENOMIC DNA]</scope>
    <source>
        <strain evidence="12">cv. WT478/WT964</strain>
        <tissue evidence="11">Leaves</tissue>
    </source>
</reference>
<comment type="subcellular location">
    <subcellularLocation>
        <location evidence="1">Secreted</location>
        <location evidence="1">Cell wall</location>
    </subcellularLocation>
</comment>
<evidence type="ECO:0000256" key="9">
    <source>
        <dbReference type="RuleBase" id="RU361169"/>
    </source>
</evidence>
<dbReference type="EMBL" id="JABWDY010025045">
    <property type="protein sequence ID" value="KAF5189764.1"/>
    <property type="molecule type" value="Genomic_DNA"/>
</dbReference>
<feature type="signal peptide" evidence="10">
    <location>
        <begin position="1"/>
        <end position="23"/>
    </location>
</feature>
<evidence type="ECO:0000256" key="1">
    <source>
        <dbReference type="ARBA" id="ARBA00004191"/>
    </source>
</evidence>
<dbReference type="GO" id="GO:0004650">
    <property type="term" value="F:polygalacturonase activity"/>
    <property type="evidence" value="ECO:0007669"/>
    <property type="project" value="InterPro"/>
</dbReference>
<evidence type="ECO:0000256" key="2">
    <source>
        <dbReference type="ARBA" id="ARBA00008834"/>
    </source>
</evidence>
<evidence type="ECO:0000256" key="3">
    <source>
        <dbReference type="ARBA" id="ARBA00022512"/>
    </source>
</evidence>
<comment type="similarity">
    <text evidence="2 9">Belongs to the glycosyl hydrolase 28 family.</text>
</comment>
<dbReference type="Proteomes" id="UP000554482">
    <property type="component" value="Unassembled WGS sequence"/>
</dbReference>
<dbReference type="PROSITE" id="PS00502">
    <property type="entry name" value="POLYGALACTURONASE"/>
    <property type="match status" value="1"/>
</dbReference>
<keyword evidence="12" id="KW-1185">Reference proteome</keyword>
<feature type="chain" id="PRO_5029462270" evidence="10">
    <location>
        <begin position="24"/>
        <end position="394"/>
    </location>
</feature>
<dbReference type="InterPro" id="IPR000743">
    <property type="entry name" value="Glyco_hydro_28"/>
</dbReference>
<evidence type="ECO:0000313" key="11">
    <source>
        <dbReference type="EMBL" id="KAF5189764.1"/>
    </source>
</evidence>
<dbReference type="GO" id="GO:0005975">
    <property type="term" value="P:carbohydrate metabolic process"/>
    <property type="evidence" value="ECO:0007669"/>
    <property type="project" value="InterPro"/>
</dbReference>
<feature type="active site" evidence="8">
    <location>
        <position position="243"/>
    </location>
</feature>
<organism evidence="11 12">
    <name type="scientific">Thalictrum thalictroides</name>
    <name type="common">Rue-anemone</name>
    <name type="synonym">Anemone thalictroides</name>
    <dbReference type="NCBI Taxonomy" id="46969"/>
    <lineage>
        <taxon>Eukaryota</taxon>
        <taxon>Viridiplantae</taxon>
        <taxon>Streptophyta</taxon>
        <taxon>Embryophyta</taxon>
        <taxon>Tracheophyta</taxon>
        <taxon>Spermatophyta</taxon>
        <taxon>Magnoliopsida</taxon>
        <taxon>Ranunculales</taxon>
        <taxon>Ranunculaceae</taxon>
        <taxon>Thalictroideae</taxon>
        <taxon>Thalictrum</taxon>
    </lineage>
</organism>
<dbReference type="OrthoDB" id="187139at2759"/>
<keyword evidence="3" id="KW-0134">Cell wall</keyword>
<keyword evidence="4" id="KW-0964">Secreted</keyword>
<evidence type="ECO:0000256" key="6">
    <source>
        <dbReference type="ARBA" id="ARBA00023295"/>
    </source>
</evidence>
<evidence type="ECO:0000256" key="7">
    <source>
        <dbReference type="ARBA" id="ARBA00023316"/>
    </source>
</evidence>
<dbReference type="GO" id="GO:0071555">
    <property type="term" value="P:cell wall organization"/>
    <property type="evidence" value="ECO:0007669"/>
    <property type="project" value="UniProtKB-KW"/>
</dbReference>
<keyword evidence="5 9" id="KW-0378">Hydrolase</keyword>
<dbReference type="AlphaFoldDB" id="A0A7J6VXB2"/>
<keyword evidence="10" id="KW-0732">Signal</keyword>
<dbReference type="FunFam" id="2.160.20.10:FF:000004">
    <property type="entry name" value="Pectin lyase-like superfamily protein"/>
    <property type="match status" value="1"/>
</dbReference>
<evidence type="ECO:0000256" key="4">
    <source>
        <dbReference type="ARBA" id="ARBA00022525"/>
    </source>
</evidence>
<gene>
    <name evidence="11" type="ORF">FRX31_020650</name>
</gene>
<dbReference type="PANTHER" id="PTHR31375">
    <property type="match status" value="1"/>
</dbReference>
<dbReference type="InterPro" id="IPR006626">
    <property type="entry name" value="PbH1"/>
</dbReference>
<sequence>MDNTRMISVISLLLLLFFSSLKAASVEYNVIKLGAKSNGKTDSTKAFLKAWTSACNPVHSATIHVPHGRYLLNNVVFNGQDCKNSNITFRIEGTLVAPSNYNANGKSQDWIKFKNVDGVKIYGGTLDGRGTGLWTCKKSASKGCPHGATSLKIGNSKNVVIQGLSSVNSQMFHIVIHESEDVNLQGVNVTASGNSPNTDGIHVEASKGVTITDANIGTGDDCISIGPGTKNLWMERINCGPGHGISIGSLGKVFNEEGVQNVTVKTVTFTGTQNGLRIKTWARPSNGFVRHVLFENATMINAENPVIIDQNYCPGLQHCPSQVSGVKISDVTYRSIQGSSATEFAVKFDCSTKKPCSRIILDKVHLTYENKPARSSCASVDGSAYNEVQPSSCL</sequence>
<dbReference type="Gene3D" id="2.160.20.10">
    <property type="entry name" value="Single-stranded right-handed beta-helix, Pectin lyase-like"/>
    <property type="match status" value="1"/>
</dbReference>
<evidence type="ECO:0000313" key="12">
    <source>
        <dbReference type="Proteomes" id="UP000554482"/>
    </source>
</evidence>
<keyword evidence="6 9" id="KW-0326">Glycosidase</keyword>
<dbReference type="InterPro" id="IPR011050">
    <property type="entry name" value="Pectin_lyase_fold/virulence"/>
</dbReference>
<proteinExistence type="inferred from homology"/>
<dbReference type="Pfam" id="PF00295">
    <property type="entry name" value="Glyco_hydro_28"/>
    <property type="match status" value="1"/>
</dbReference>
<dbReference type="SUPFAM" id="SSF51126">
    <property type="entry name" value="Pectin lyase-like"/>
    <property type="match status" value="1"/>
</dbReference>
<evidence type="ECO:0000256" key="8">
    <source>
        <dbReference type="PROSITE-ProRule" id="PRU10052"/>
    </source>
</evidence>